<evidence type="ECO:0000256" key="12">
    <source>
        <dbReference type="ARBA" id="ARBA00022842"/>
    </source>
</evidence>
<dbReference type="CDD" id="cd00593">
    <property type="entry name" value="RIBOc"/>
    <property type="match status" value="2"/>
</dbReference>
<dbReference type="PROSITE" id="PS50142">
    <property type="entry name" value="RNASE_3_2"/>
    <property type="match status" value="2"/>
</dbReference>
<evidence type="ECO:0000256" key="10">
    <source>
        <dbReference type="ARBA" id="ARBA00022833"/>
    </source>
</evidence>
<keyword evidence="8" id="KW-0378">Hydrolase</keyword>
<feature type="domain" description="Helicase C-terminal" evidence="23">
    <location>
        <begin position="406"/>
        <end position="577"/>
    </location>
</feature>
<feature type="domain" description="RNase III" evidence="20">
    <location>
        <begin position="1017"/>
        <end position="1161"/>
    </location>
</feature>
<keyword evidence="10" id="KW-0862">Zinc</keyword>
<dbReference type="GO" id="GO:0046872">
    <property type="term" value="F:metal ion binding"/>
    <property type="evidence" value="ECO:0007669"/>
    <property type="project" value="UniProtKB-KW"/>
</dbReference>
<dbReference type="InterPro" id="IPR014001">
    <property type="entry name" value="Helicase_ATP-bd"/>
</dbReference>
<dbReference type="Gene3D" id="3.40.50.300">
    <property type="entry name" value="P-loop containing nucleotide triphosphate hydrolases"/>
    <property type="match status" value="2"/>
</dbReference>
<dbReference type="InterPro" id="IPR027417">
    <property type="entry name" value="P-loop_NTPase"/>
</dbReference>
<accession>A0A395GZZ3</accession>
<evidence type="ECO:0000256" key="3">
    <source>
        <dbReference type="ARBA" id="ARBA00020797"/>
    </source>
</evidence>
<feature type="domain" description="RNase III" evidence="20">
    <location>
        <begin position="1212"/>
        <end position="1363"/>
    </location>
</feature>
<dbReference type="Pfam" id="PF00636">
    <property type="entry name" value="Ribonuclease_3"/>
    <property type="match status" value="2"/>
</dbReference>
<dbReference type="Pfam" id="PF24995">
    <property type="entry name" value="DSRM_2"/>
    <property type="match status" value="1"/>
</dbReference>
<keyword evidence="5" id="KW-0479">Metal-binding</keyword>
<proteinExistence type="inferred from homology"/>
<keyword evidence="6" id="KW-0677">Repeat</keyword>
<dbReference type="SUPFAM" id="SSF52540">
    <property type="entry name" value="P-loop containing nucleoside triphosphate hydrolases"/>
    <property type="match status" value="1"/>
</dbReference>
<evidence type="ECO:0000259" key="20">
    <source>
        <dbReference type="PROSITE" id="PS50142"/>
    </source>
</evidence>
<dbReference type="InterPro" id="IPR000999">
    <property type="entry name" value="RNase_III_dom"/>
</dbReference>
<comment type="cofactor">
    <cofactor evidence="2">
        <name>Mg(2+)</name>
        <dbReference type="ChEBI" id="CHEBI:18420"/>
    </cofactor>
</comment>
<dbReference type="CDD" id="cd18034">
    <property type="entry name" value="DEXHc_dicer"/>
    <property type="match status" value="1"/>
</dbReference>
<evidence type="ECO:0000259" key="21">
    <source>
        <dbReference type="PROSITE" id="PS50821"/>
    </source>
</evidence>
<dbReference type="Gene3D" id="1.10.1520.10">
    <property type="entry name" value="Ribonuclease III domain"/>
    <property type="match status" value="2"/>
</dbReference>
<dbReference type="FunFam" id="1.10.1520.10:FF:000015">
    <property type="entry name" value="Dicer-like protein 1"/>
    <property type="match status" value="1"/>
</dbReference>
<evidence type="ECO:0000256" key="2">
    <source>
        <dbReference type="ARBA" id="ARBA00001946"/>
    </source>
</evidence>
<evidence type="ECO:0000256" key="9">
    <source>
        <dbReference type="ARBA" id="ARBA00022806"/>
    </source>
</evidence>
<evidence type="ECO:0000256" key="5">
    <source>
        <dbReference type="ARBA" id="ARBA00022723"/>
    </source>
</evidence>
<keyword evidence="4" id="KW-0930">Antiviral protein</keyword>
<dbReference type="FunFam" id="1.10.1520.10:FF:000026">
    <property type="entry name" value="Dicer-like protein 1"/>
    <property type="match status" value="1"/>
</dbReference>
<dbReference type="GO" id="GO:0004525">
    <property type="term" value="F:ribonuclease III activity"/>
    <property type="evidence" value="ECO:0007669"/>
    <property type="project" value="InterPro"/>
</dbReference>
<keyword evidence="12" id="KW-0460">Magnesium</keyword>
<dbReference type="GO" id="GO:0030422">
    <property type="term" value="P:siRNA processing"/>
    <property type="evidence" value="ECO:0007669"/>
    <property type="project" value="TreeGrafter"/>
</dbReference>
<keyword evidence="13 18" id="KW-0694">RNA-binding</keyword>
<name>A0A395GZZ3_9EURO</name>
<evidence type="ECO:0000256" key="14">
    <source>
        <dbReference type="ARBA" id="ARBA00023118"/>
    </source>
</evidence>
<dbReference type="GO" id="GO:0050688">
    <property type="term" value="P:regulation of defense response to virus"/>
    <property type="evidence" value="ECO:0007669"/>
    <property type="project" value="UniProtKB-KW"/>
</dbReference>
<evidence type="ECO:0000256" key="16">
    <source>
        <dbReference type="ARBA" id="ARBA00025403"/>
    </source>
</evidence>
<dbReference type="PROSITE" id="PS51194">
    <property type="entry name" value="HELICASE_CTER"/>
    <property type="match status" value="1"/>
</dbReference>
<dbReference type="SMART" id="SM00490">
    <property type="entry name" value="HELICc"/>
    <property type="match status" value="1"/>
</dbReference>
<evidence type="ECO:0000259" key="22">
    <source>
        <dbReference type="PROSITE" id="PS51192"/>
    </source>
</evidence>
<dbReference type="GO" id="GO:0051607">
    <property type="term" value="P:defense response to virus"/>
    <property type="evidence" value="ECO:0007669"/>
    <property type="project" value="UniProtKB-KW"/>
</dbReference>
<evidence type="ECO:0000256" key="4">
    <source>
        <dbReference type="ARBA" id="ARBA00022721"/>
    </source>
</evidence>
<evidence type="ECO:0000259" key="24">
    <source>
        <dbReference type="PROSITE" id="PS51327"/>
    </source>
</evidence>
<dbReference type="Gene3D" id="3.30.160.380">
    <property type="entry name" value="Dicer dimerisation domain"/>
    <property type="match status" value="1"/>
</dbReference>
<dbReference type="InterPro" id="IPR001650">
    <property type="entry name" value="Helicase_C-like"/>
</dbReference>
<evidence type="ECO:0000256" key="7">
    <source>
        <dbReference type="ARBA" id="ARBA00022741"/>
    </source>
</evidence>
<evidence type="ECO:0000313" key="25">
    <source>
        <dbReference type="EMBL" id="RAL00920.1"/>
    </source>
</evidence>
<comment type="function">
    <text evidence="16">Dicer-like endonuclease involved in cleaving double-stranded RNA in the RNA interference (RNAi) pathway. Produces 21 to 25 bp dsRNAs (siRNAs) which target the selective destruction of homologous RNAs leading to sequence-specific suppression of gene expression, called post-transcriptional gene silencing (PTGS). Part of a broad host defense response against viral infection and transposons.</text>
</comment>
<dbReference type="GeneID" id="37228083"/>
<dbReference type="PANTHER" id="PTHR14950:SF62">
    <property type="entry name" value="DICER-LIKE PROTEIN 1"/>
    <property type="match status" value="1"/>
</dbReference>
<dbReference type="STRING" id="1448316.A0A395GZZ3"/>
<dbReference type="Proteomes" id="UP000249402">
    <property type="component" value="Unassembled WGS sequence"/>
</dbReference>
<keyword evidence="11" id="KW-0067">ATP-binding</keyword>
<keyword evidence="14" id="KW-0051">Antiviral defense</keyword>
<evidence type="ECO:0000256" key="17">
    <source>
        <dbReference type="ARBA" id="ARBA00035116"/>
    </source>
</evidence>
<dbReference type="GO" id="GO:0005524">
    <property type="term" value="F:ATP binding"/>
    <property type="evidence" value="ECO:0007669"/>
    <property type="project" value="UniProtKB-KW"/>
</dbReference>
<feature type="domain" description="PAZ" evidence="21">
    <location>
        <begin position="850"/>
        <end position="978"/>
    </location>
</feature>
<dbReference type="Pfam" id="PF00271">
    <property type="entry name" value="Helicase_C"/>
    <property type="match status" value="1"/>
</dbReference>
<organism evidence="25 26">
    <name type="scientific">Aspergillus ibericus CBS 121593</name>
    <dbReference type="NCBI Taxonomy" id="1448316"/>
    <lineage>
        <taxon>Eukaryota</taxon>
        <taxon>Fungi</taxon>
        <taxon>Dikarya</taxon>
        <taxon>Ascomycota</taxon>
        <taxon>Pezizomycotina</taxon>
        <taxon>Eurotiomycetes</taxon>
        <taxon>Eurotiomycetidae</taxon>
        <taxon>Eurotiales</taxon>
        <taxon>Aspergillaceae</taxon>
        <taxon>Aspergillus</taxon>
        <taxon>Aspergillus subgen. Circumdati</taxon>
    </lineage>
</organism>
<dbReference type="SMART" id="SM00487">
    <property type="entry name" value="DEXDc"/>
    <property type="match status" value="1"/>
</dbReference>
<dbReference type="GO" id="GO:0004386">
    <property type="term" value="F:helicase activity"/>
    <property type="evidence" value="ECO:0007669"/>
    <property type="project" value="UniProtKB-KW"/>
</dbReference>
<dbReference type="RefSeq" id="XP_025575247.1">
    <property type="nucleotide sequence ID" value="XM_025723218.1"/>
</dbReference>
<dbReference type="GO" id="GO:0003677">
    <property type="term" value="F:DNA binding"/>
    <property type="evidence" value="ECO:0007669"/>
    <property type="project" value="InterPro"/>
</dbReference>
<dbReference type="InterPro" id="IPR038248">
    <property type="entry name" value="Dicer_dimer_sf"/>
</dbReference>
<dbReference type="GO" id="GO:0003723">
    <property type="term" value="F:RNA binding"/>
    <property type="evidence" value="ECO:0007669"/>
    <property type="project" value="UniProtKB-UniRule"/>
</dbReference>
<comment type="cofactor">
    <cofactor evidence="1">
        <name>Mn(2+)</name>
        <dbReference type="ChEBI" id="CHEBI:29035"/>
    </cofactor>
</comment>
<dbReference type="PANTHER" id="PTHR14950">
    <property type="entry name" value="DICER-RELATED"/>
    <property type="match status" value="1"/>
</dbReference>
<dbReference type="InterPro" id="IPR005034">
    <property type="entry name" value="Dicer_dimerisation"/>
</dbReference>
<dbReference type="SMART" id="SM00535">
    <property type="entry name" value="RIBOc"/>
    <property type="match status" value="2"/>
</dbReference>
<dbReference type="PROSITE" id="PS50821">
    <property type="entry name" value="PAZ"/>
    <property type="match status" value="1"/>
</dbReference>
<dbReference type="InterPro" id="IPR006935">
    <property type="entry name" value="Helicase/UvrB_N"/>
</dbReference>
<dbReference type="Pfam" id="PF03368">
    <property type="entry name" value="Dicer_dimer"/>
    <property type="match status" value="1"/>
</dbReference>
<dbReference type="Pfam" id="PF04851">
    <property type="entry name" value="ResIII"/>
    <property type="match status" value="1"/>
</dbReference>
<dbReference type="VEuPathDB" id="FungiDB:BO80DRAFT_475599"/>
<evidence type="ECO:0000256" key="18">
    <source>
        <dbReference type="PROSITE-ProRule" id="PRU00657"/>
    </source>
</evidence>
<evidence type="ECO:0000256" key="11">
    <source>
        <dbReference type="ARBA" id="ARBA00022840"/>
    </source>
</evidence>
<dbReference type="GO" id="GO:0005737">
    <property type="term" value="C:cytoplasm"/>
    <property type="evidence" value="ECO:0007669"/>
    <property type="project" value="TreeGrafter"/>
</dbReference>
<keyword evidence="26" id="KW-1185">Reference proteome</keyword>
<evidence type="ECO:0000259" key="23">
    <source>
        <dbReference type="PROSITE" id="PS51194"/>
    </source>
</evidence>
<dbReference type="PROSITE" id="PS51192">
    <property type="entry name" value="HELICASE_ATP_BIND_1"/>
    <property type="match status" value="1"/>
</dbReference>
<sequence length="1494" mass="169200">MDTFDKDDSSSDESNDDEQEGSNQSGVNQQRRIQNAKFEALLAQRADTGPTNNTRIVPSDLPDAQLSTAHLVAKQDLGSGTLDPREYQVELFERAKMQNTIAVLDTGSGKTLIAVLLLKHIIQKELNDRAEGKPHRISFFLVDSVTLAYQQAAVLRNNLDQNVAHFFGAMGTDLWNKHVWDEHFQKNMVIVCTAEILNQCLLNSYIKMSQINLMIFDEAHHTKKDHPYARIIRDSYLEVSPSSRPRIFGMTASPIDTKGDILEEATRLEALLDSTIATTSNLTCLRQVVRRPVEKTWTFNRLVKPFTTKLYKILEDRFGDMACLEAIFRFAWQASSELGPWCSDRAWARALADDVLPKLEGNVSKAMNSEAATQVPEGAYKEILRIKEASEIIKGHSFTSPDSPGQLSSKVQLLREELGRYFGRSTETKCIVFTQKRYTALILSELFETLNIPFLRPGVLIGVRSGDLSGMNITFRQQFLALVKFRNGEINCLFATSVAEEGLDIPDCNLVIRRFDLYNTLIQYVQSRGRARHFNSTYASMIEKNNSEHDERLCEVRDAEKMMQRFCRTLPQDRLLHGNDHDLEVVLQKEEGNRSLIIKATGAKLTYHSATAILARYASSLQYEKESSAQVTYVVLPSNNAFVCEVILPEKSPIRGLTGGPAMRKSIAKRSAAFDTCILLRKNKLLDDYFSSVYHRRLPAMRNAKLAINSKRTSQYDMISKPSIWSQNRGLPPKELYGTVIKFLPSKTLLHDPRSLLLLTRERLPELPKFPIFLDDDIETTVLTTPLAEMLILSAEEVDCLTTFILRVFRDVFHKTYDKEPEKMAYWLAPAKAQSSYNPAKDPRQLIDWRSLLFVRDNDGIPFSKTATPESMVDRFVFDAWDGRCRYFTVAVENALRPSSPPPSFVPRRRHMNDIMNYCLSLSKNSRAKFLAGCTWDQPVFRAELVRLRRNLLDKMSDAERDVETKCFICVEPLKVSAIPASTAFSCLAFPAIISRVDAYLISLQACEELHLAVHPDLALEAFTKDSDNTEEHRAQQIHIQRGMGKNYERLEFLGDCFLKMATSISLFTQNPDDDEFDYHVNRMCLICNKNLFNTAVKRELYKFIRSRGFSRHTWYPDGLSLLQGKDHSKKVSTEAKHALAEKTIADVCEALIGASLLSGGPDHRFDMAVKAVTALVDSSSHKASCWKEYISLYSMPKYQSQAPDGSELDLCRRVEEKLSYHFKYPRLLGSAFTHPSYPSAWAKTPCYQRLEFLGDSLLDMVCVEDLFYRFPDRDPQWLTEHKMAMVSNKFLGALAVKLGLHRHLKYFSGPLQSQITHYAEEIQTAEAEGEGAVDYWTVTKDPPKCLPDMVEAYLGAIFVDSNFNFEVVEKFFKDHIKPFFEDMAIYDSFANKHPTTFLHNRLTNDYGCMNYCLKAGEMPAIDGAPAGVLAAVIVHDAVIAEGTASSGRYAKVKASEKALVVLEDITPTEFRKQYHCDCRESNGAAIPDIGTAI</sequence>
<feature type="domain" description="Dicer dsRNA-binding fold" evidence="24">
    <location>
        <begin position="610"/>
        <end position="700"/>
    </location>
</feature>
<dbReference type="InterPro" id="IPR036389">
    <property type="entry name" value="RNase_III_sf"/>
</dbReference>
<dbReference type="PROSITE" id="PS00517">
    <property type="entry name" value="RNASE_3_1"/>
    <property type="match status" value="1"/>
</dbReference>
<dbReference type="GO" id="GO:0005634">
    <property type="term" value="C:nucleus"/>
    <property type="evidence" value="ECO:0007669"/>
    <property type="project" value="TreeGrafter"/>
</dbReference>
<dbReference type="FunFam" id="3.40.50.300:FF:001988">
    <property type="entry name" value="Dicer-like protein 1"/>
    <property type="match status" value="1"/>
</dbReference>
<evidence type="ECO:0000256" key="13">
    <source>
        <dbReference type="ARBA" id="ARBA00022884"/>
    </source>
</evidence>
<keyword evidence="15" id="KW-0464">Manganese</keyword>
<keyword evidence="7" id="KW-0547">Nucleotide-binding</keyword>
<evidence type="ECO:0000256" key="1">
    <source>
        <dbReference type="ARBA" id="ARBA00001936"/>
    </source>
</evidence>
<dbReference type="FunFam" id="3.40.50.300:FF:001669">
    <property type="entry name" value="Dicer-like protein 1"/>
    <property type="match status" value="1"/>
</dbReference>
<protein>
    <recommendedName>
        <fullName evidence="3">Dicer-like protein 1</fullName>
    </recommendedName>
</protein>
<feature type="domain" description="Helicase ATP-binding" evidence="22">
    <location>
        <begin position="91"/>
        <end position="272"/>
    </location>
</feature>
<keyword evidence="9" id="KW-0347">Helicase</keyword>
<dbReference type="SUPFAM" id="SSF69065">
    <property type="entry name" value="RNase III domain-like"/>
    <property type="match status" value="2"/>
</dbReference>
<feature type="region of interest" description="Disordered" evidence="19">
    <location>
        <begin position="1"/>
        <end position="30"/>
    </location>
</feature>
<dbReference type="EMBL" id="KZ824438">
    <property type="protein sequence ID" value="RAL00920.1"/>
    <property type="molecule type" value="Genomic_DNA"/>
</dbReference>
<dbReference type="FunFam" id="3.30.160.380:FF:000004">
    <property type="entry name" value="Dicer-like protein 1"/>
    <property type="match status" value="1"/>
</dbReference>
<evidence type="ECO:0000256" key="19">
    <source>
        <dbReference type="SAM" id="MobiDB-lite"/>
    </source>
</evidence>
<dbReference type="OrthoDB" id="416741at2759"/>
<dbReference type="InterPro" id="IPR003100">
    <property type="entry name" value="PAZ_dom"/>
</dbReference>
<comment type="similarity">
    <text evidence="17 18">Belongs to the helicase family. Dicer subfamily.</text>
</comment>
<feature type="compositionally biased region" description="Acidic residues" evidence="19">
    <location>
        <begin position="10"/>
        <end position="20"/>
    </location>
</feature>
<evidence type="ECO:0000313" key="26">
    <source>
        <dbReference type="Proteomes" id="UP000249402"/>
    </source>
</evidence>
<dbReference type="PROSITE" id="PS51327">
    <property type="entry name" value="DICER_DSRBF"/>
    <property type="match status" value="1"/>
</dbReference>
<gene>
    <name evidence="25" type="ORF">BO80DRAFT_475599</name>
</gene>
<evidence type="ECO:0000256" key="6">
    <source>
        <dbReference type="ARBA" id="ARBA00022737"/>
    </source>
</evidence>
<dbReference type="InterPro" id="IPR056755">
    <property type="entry name" value="DSRM_2"/>
</dbReference>
<evidence type="ECO:0000256" key="15">
    <source>
        <dbReference type="ARBA" id="ARBA00023211"/>
    </source>
</evidence>
<reference evidence="25 26" key="1">
    <citation type="submission" date="2018-02" db="EMBL/GenBank/DDBJ databases">
        <title>The genomes of Aspergillus section Nigri reveals drivers in fungal speciation.</title>
        <authorList>
            <consortium name="DOE Joint Genome Institute"/>
            <person name="Vesth T.C."/>
            <person name="Nybo J."/>
            <person name="Theobald S."/>
            <person name="Brandl J."/>
            <person name="Frisvad J.C."/>
            <person name="Nielsen K.F."/>
            <person name="Lyhne E.K."/>
            <person name="Kogle M.E."/>
            <person name="Kuo A."/>
            <person name="Riley R."/>
            <person name="Clum A."/>
            <person name="Nolan M."/>
            <person name="Lipzen A."/>
            <person name="Salamov A."/>
            <person name="Henrissat B."/>
            <person name="Wiebenga A."/>
            <person name="De vries R.P."/>
            <person name="Grigoriev I.V."/>
            <person name="Mortensen U.H."/>
            <person name="Andersen M.R."/>
            <person name="Baker S.E."/>
        </authorList>
    </citation>
    <scope>NUCLEOTIDE SEQUENCE [LARGE SCALE GENOMIC DNA]</scope>
    <source>
        <strain evidence="25 26">CBS 121593</strain>
    </source>
</reference>
<evidence type="ECO:0000256" key="8">
    <source>
        <dbReference type="ARBA" id="ARBA00022801"/>
    </source>
</evidence>